<dbReference type="GO" id="GO:0006879">
    <property type="term" value="P:intracellular iron ion homeostasis"/>
    <property type="evidence" value="ECO:0007669"/>
    <property type="project" value="TreeGrafter"/>
</dbReference>
<dbReference type="PANTHER" id="PTHR32361:SF26">
    <property type="entry name" value="FAD-BINDING 8 DOMAIN-CONTAINING PROTEIN-RELATED"/>
    <property type="match status" value="1"/>
</dbReference>
<proteinExistence type="predicted"/>
<feature type="transmembrane region" description="Helical" evidence="7">
    <location>
        <begin position="165"/>
        <end position="185"/>
    </location>
</feature>
<evidence type="ECO:0000256" key="5">
    <source>
        <dbReference type="ARBA" id="ARBA00023065"/>
    </source>
</evidence>
<evidence type="ECO:0000256" key="4">
    <source>
        <dbReference type="ARBA" id="ARBA00022989"/>
    </source>
</evidence>
<feature type="domain" description="FAD-binding 8" evidence="9">
    <location>
        <begin position="239"/>
        <end position="325"/>
    </location>
</feature>
<dbReference type="InterPro" id="IPR051410">
    <property type="entry name" value="Ferric/Cupric_Reductase"/>
</dbReference>
<feature type="domain" description="Ferric oxidoreductase" evidence="8">
    <location>
        <begin position="83"/>
        <end position="180"/>
    </location>
</feature>
<dbReference type="GO" id="GO:0006826">
    <property type="term" value="P:iron ion transport"/>
    <property type="evidence" value="ECO:0007669"/>
    <property type="project" value="TreeGrafter"/>
</dbReference>
<gene>
    <name evidence="10" type="ORF">R9X50_00407000</name>
</gene>
<evidence type="ECO:0000313" key="11">
    <source>
        <dbReference type="Proteomes" id="UP001303373"/>
    </source>
</evidence>
<keyword evidence="5" id="KW-0406">Ion transport</keyword>
<dbReference type="InterPro" id="IPR013112">
    <property type="entry name" value="FAD-bd_8"/>
</dbReference>
<dbReference type="Pfam" id="PF08022">
    <property type="entry name" value="FAD_binding_8"/>
    <property type="match status" value="1"/>
</dbReference>
<feature type="transmembrane region" description="Helical" evidence="7">
    <location>
        <begin position="41"/>
        <end position="65"/>
    </location>
</feature>
<dbReference type="Gene3D" id="3.40.50.80">
    <property type="entry name" value="Nucleotide-binding domain of ferredoxin-NADP reductase (FNR) module"/>
    <property type="match status" value="1"/>
</dbReference>
<keyword evidence="2" id="KW-0813">Transport</keyword>
<evidence type="ECO:0000259" key="8">
    <source>
        <dbReference type="Pfam" id="PF01794"/>
    </source>
</evidence>
<evidence type="ECO:0000256" key="6">
    <source>
        <dbReference type="ARBA" id="ARBA00023136"/>
    </source>
</evidence>
<name>A0AAQ3M4S1_9PEZI</name>
<evidence type="ECO:0000256" key="1">
    <source>
        <dbReference type="ARBA" id="ARBA00004141"/>
    </source>
</evidence>
<dbReference type="InterPro" id="IPR039261">
    <property type="entry name" value="FNR_nucleotide-bd"/>
</dbReference>
<evidence type="ECO:0000256" key="2">
    <source>
        <dbReference type="ARBA" id="ARBA00022448"/>
    </source>
</evidence>
<evidence type="ECO:0000313" key="10">
    <source>
        <dbReference type="EMBL" id="WPH01233.1"/>
    </source>
</evidence>
<dbReference type="CDD" id="cd06186">
    <property type="entry name" value="NOX_Duox_like_FAD_NADP"/>
    <property type="match status" value="1"/>
</dbReference>
<dbReference type="InterPro" id="IPR013130">
    <property type="entry name" value="Fe3_Rdtase_TM_dom"/>
</dbReference>
<dbReference type="GO" id="GO:0015677">
    <property type="term" value="P:copper ion import"/>
    <property type="evidence" value="ECO:0007669"/>
    <property type="project" value="TreeGrafter"/>
</dbReference>
<comment type="subcellular location">
    <subcellularLocation>
        <location evidence="1">Membrane</location>
        <topology evidence="1">Multi-pass membrane protein</topology>
    </subcellularLocation>
</comment>
<evidence type="ECO:0000256" key="7">
    <source>
        <dbReference type="SAM" id="Phobius"/>
    </source>
</evidence>
<evidence type="ECO:0008006" key="12">
    <source>
        <dbReference type="Google" id="ProtNLM"/>
    </source>
</evidence>
<keyword evidence="11" id="KW-1185">Reference proteome</keyword>
<feature type="transmembrane region" description="Helical" evidence="7">
    <location>
        <begin position="141"/>
        <end position="158"/>
    </location>
</feature>
<keyword evidence="3 7" id="KW-0812">Transmembrane</keyword>
<sequence length="509" mass="58224">MCFVWHMGARLWRWRRYILALYRKFIVDNVLFPRWNGTSDISVGMALAISALVGSNIVVSSIGVHDSTLLSARLSKLALVNAVPLFLGGRTNLWANSICGLSLANYGVLHRWLGRIFVVQSVTHGLLRAANSSWRFTAMEVTNLVVLCTIVMTSVLFIRRRFFELFLKSHSLLAFSLLALVWFHIKKGMNFATVCLSTTTTLWVTQFIYWAGNLFFRNVGGYRNGVNSLVPICRDGKSAELMSLQVSLRRPWRVRHGQYAYITIPSIPRAAFATLQSHPYLLAWASEEPSHLSKEVTFIVEGRNGFSDRLRQCTEPRSVIVDGPYDQNIELDNFDKVLFVANDVGIVAHLLAIRHLLHGHDDKTVRARRISLLWMLKEREQENIARQYLERLMGKDTRRIFTILICYPKSVISEGDATDHEIPRLFRTDTPLDLKWYFKTECSAEAGNMALSLCGTPQLEQHVRRALQRAFCDITLYTSAFKMDENMYSRELTRKIVRQDQISSVPLDI</sequence>
<dbReference type="AlphaFoldDB" id="A0AAQ3M4S1"/>
<evidence type="ECO:0000259" key="9">
    <source>
        <dbReference type="Pfam" id="PF08022"/>
    </source>
</evidence>
<dbReference type="GO" id="GO:0000293">
    <property type="term" value="F:ferric-chelate reductase activity"/>
    <property type="evidence" value="ECO:0007669"/>
    <property type="project" value="TreeGrafter"/>
</dbReference>
<dbReference type="GO" id="GO:0005886">
    <property type="term" value="C:plasma membrane"/>
    <property type="evidence" value="ECO:0007669"/>
    <property type="project" value="TreeGrafter"/>
</dbReference>
<dbReference type="EMBL" id="CP138584">
    <property type="protein sequence ID" value="WPH01233.1"/>
    <property type="molecule type" value="Genomic_DNA"/>
</dbReference>
<dbReference type="Proteomes" id="UP001303373">
    <property type="component" value="Chromosome 5"/>
</dbReference>
<protein>
    <recommendedName>
        <fullName evidence="12">FAD-binding FR-type domain-containing protein</fullName>
    </recommendedName>
</protein>
<organism evidence="10 11">
    <name type="scientific">Acrodontium crateriforme</name>
    <dbReference type="NCBI Taxonomy" id="150365"/>
    <lineage>
        <taxon>Eukaryota</taxon>
        <taxon>Fungi</taxon>
        <taxon>Dikarya</taxon>
        <taxon>Ascomycota</taxon>
        <taxon>Pezizomycotina</taxon>
        <taxon>Dothideomycetes</taxon>
        <taxon>Dothideomycetidae</taxon>
        <taxon>Mycosphaerellales</taxon>
        <taxon>Teratosphaeriaceae</taxon>
        <taxon>Acrodontium</taxon>
    </lineage>
</organism>
<keyword evidence="4 7" id="KW-1133">Transmembrane helix</keyword>
<evidence type="ECO:0000256" key="3">
    <source>
        <dbReference type="ARBA" id="ARBA00022692"/>
    </source>
</evidence>
<reference evidence="10 11" key="1">
    <citation type="submission" date="2023-11" db="EMBL/GenBank/DDBJ databases">
        <title>An acidophilic fungus is an integral part of prey digestion in a carnivorous sundew plant.</title>
        <authorList>
            <person name="Tsai I.J."/>
        </authorList>
    </citation>
    <scope>NUCLEOTIDE SEQUENCE [LARGE SCALE GENOMIC DNA]</scope>
    <source>
        <strain evidence="10">169a</strain>
    </source>
</reference>
<accession>A0AAQ3M4S1</accession>
<keyword evidence="6 7" id="KW-0472">Membrane</keyword>
<dbReference type="Pfam" id="PF01794">
    <property type="entry name" value="Ferric_reduct"/>
    <property type="match status" value="1"/>
</dbReference>
<dbReference type="PANTHER" id="PTHR32361">
    <property type="entry name" value="FERRIC/CUPRIC REDUCTASE TRANSMEMBRANE COMPONENT"/>
    <property type="match status" value="1"/>
</dbReference>